<dbReference type="InterPro" id="IPR001867">
    <property type="entry name" value="OmpR/PhoB-type_DNA-bd"/>
</dbReference>
<reference evidence="10 11" key="1">
    <citation type="submission" date="2012-02" db="EMBL/GenBank/DDBJ databases">
        <title>Shotgun genome sequence of Phaeospirillum photometricum DSM 122.</title>
        <authorList>
            <person name="Duquesne K."/>
            <person name="Sturgis J."/>
        </authorList>
    </citation>
    <scope>NUCLEOTIDE SEQUENCE [LARGE SCALE GENOMIC DNA]</scope>
    <source>
        <strain evidence="11">DSM122</strain>
    </source>
</reference>
<keyword evidence="4 7" id="KW-0238">DNA-binding</keyword>
<evidence type="ECO:0000313" key="10">
    <source>
        <dbReference type="EMBL" id="CCG06960.1"/>
    </source>
</evidence>
<feature type="DNA-binding region" description="OmpR/PhoB-type" evidence="7">
    <location>
        <begin position="141"/>
        <end position="246"/>
    </location>
</feature>
<evidence type="ECO:0000256" key="7">
    <source>
        <dbReference type="PROSITE-ProRule" id="PRU01091"/>
    </source>
</evidence>
<dbReference type="Gene3D" id="3.40.50.2300">
    <property type="match status" value="1"/>
</dbReference>
<dbReference type="PANTHER" id="PTHR48111">
    <property type="entry name" value="REGULATOR OF RPOS"/>
    <property type="match status" value="1"/>
</dbReference>
<evidence type="ECO:0000256" key="5">
    <source>
        <dbReference type="ARBA" id="ARBA00023163"/>
    </source>
</evidence>
<keyword evidence="10" id="KW-0808">Transferase</keyword>
<feature type="modified residue" description="4-aspartylphosphate" evidence="6">
    <location>
        <position position="64"/>
    </location>
</feature>
<dbReference type="InterPro" id="IPR011006">
    <property type="entry name" value="CheY-like_superfamily"/>
</dbReference>
<dbReference type="GO" id="GO:0000976">
    <property type="term" value="F:transcription cis-regulatory region binding"/>
    <property type="evidence" value="ECO:0007669"/>
    <property type="project" value="TreeGrafter"/>
</dbReference>
<evidence type="ECO:0000256" key="6">
    <source>
        <dbReference type="PROSITE-ProRule" id="PRU00169"/>
    </source>
</evidence>
<evidence type="ECO:0000256" key="4">
    <source>
        <dbReference type="ARBA" id="ARBA00023125"/>
    </source>
</evidence>
<dbReference type="CDD" id="cd17574">
    <property type="entry name" value="REC_OmpR"/>
    <property type="match status" value="1"/>
</dbReference>
<dbReference type="GO" id="GO:0032993">
    <property type="term" value="C:protein-DNA complex"/>
    <property type="evidence" value="ECO:0007669"/>
    <property type="project" value="TreeGrafter"/>
</dbReference>
<dbReference type="AlphaFoldDB" id="H6SN84"/>
<gene>
    <name evidence="10" type="ORF">RSPPHO_00334</name>
</gene>
<dbReference type="SMART" id="SM00448">
    <property type="entry name" value="REC"/>
    <property type="match status" value="1"/>
</dbReference>
<dbReference type="PATRIC" id="fig|1150469.3.peg.392"/>
<dbReference type="KEGG" id="rpm:RSPPHO_00334"/>
<dbReference type="SUPFAM" id="SSF52172">
    <property type="entry name" value="CheY-like"/>
    <property type="match status" value="1"/>
</dbReference>
<evidence type="ECO:0000313" key="11">
    <source>
        <dbReference type="Proteomes" id="UP000033220"/>
    </source>
</evidence>
<sequence>MKADGPMAGDSRPLIALVDDDGLFRESLTANLISAGFTVQEWGDGEAFLAALGCQEKPDLVLLDWKMPGLNGIEVQGRLRTLRPELPVIFLTMLGEQVFEEAALLGGAADFVEKSRGFTILQRRIRIILGRVPVTEVASADDRIVIGELILDSESRRAIWRGRQVDLTVTEFAMVQALAGKAGRDVGFRQLYDAGRGKGFHAGAGLDGYRVNVRAAIKRIRGKFRDLDPSFDQITAYPGFGYCWRVDHG</sequence>
<keyword evidence="11" id="KW-1185">Reference proteome</keyword>
<feature type="domain" description="OmpR/PhoB-type" evidence="9">
    <location>
        <begin position="141"/>
        <end position="246"/>
    </location>
</feature>
<dbReference type="GO" id="GO:0004673">
    <property type="term" value="F:protein histidine kinase activity"/>
    <property type="evidence" value="ECO:0007669"/>
    <property type="project" value="UniProtKB-EC"/>
</dbReference>
<dbReference type="PROSITE" id="PS51755">
    <property type="entry name" value="OMPR_PHOB"/>
    <property type="match status" value="1"/>
</dbReference>
<dbReference type="EC" id="2.7.13.3" evidence="10"/>
<dbReference type="GO" id="GO:0006355">
    <property type="term" value="P:regulation of DNA-templated transcription"/>
    <property type="evidence" value="ECO:0007669"/>
    <property type="project" value="InterPro"/>
</dbReference>
<keyword evidence="2" id="KW-0902">Two-component regulatory system</keyword>
<accession>H6SN84</accession>
<name>H6SN84_PARPM</name>
<dbReference type="Pfam" id="PF00072">
    <property type="entry name" value="Response_reg"/>
    <property type="match status" value="1"/>
</dbReference>
<dbReference type="PROSITE" id="PS50110">
    <property type="entry name" value="RESPONSE_REGULATORY"/>
    <property type="match status" value="1"/>
</dbReference>
<dbReference type="InterPro" id="IPR001789">
    <property type="entry name" value="Sig_transdc_resp-reg_receiver"/>
</dbReference>
<dbReference type="STRING" id="1150469.RSPPHO_00334"/>
<keyword evidence="5" id="KW-0804">Transcription</keyword>
<dbReference type="CDD" id="cd00383">
    <property type="entry name" value="trans_reg_C"/>
    <property type="match status" value="1"/>
</dbReference>
<dbReference type="InterPro" id="IPR036388">
    <property type="entry name" value="WH-like_DNA-bd_sf"/>
</dbReference>
<dbReference type="Proteomes" id="UP000033220">
    <property type="component" value="Chromosome DSM 122"/>
</dbReference>
<dbReference type="Gene3D" id="1.10.10.10">
    <property type="entry name" value="Winged helix-like DNA-binding domain superfamily/Winged helix DNA-binding domain"/>
    <property type="match status" value="1"/>
</dbReference>
<proteinExistence type="predicted"/>
<dbReference type="GO" id="GO:0000156">
    <property type="term" value="F:phosphorelay response regulator activity"/>
    <property type="evidence" value="ECO:0007669"/>
    <property type="project" value="TreeGrafter"/>
</dbReference>
<dbReference type="SUPFAM" id="SSF46894">
    <property type="entry name" value="C-terminal effector domain of the bipartite response regulators"/>
    <property type="match status" value="1"/>
</dbReference>
<dbReference type="InterPro" id="IPR016032">
    <property type="entry name" value="Sig_transdc_resp-reg_C-effctor"/>
</dbReference>
<organism evidence="10 11">
    <name type="scientific">Pararhodospirillum photometricum DSM 122</name>
    <dbReference type="NCBI Taxonomy" id="1150469"/>
    <lineage>
        <taxon>Bacteria</taxon>
        <taxon>Pseudomonadati</taxon>
        <taxon>Pseudomonadota</taxon>
        <taxon>Alphaproteobacteria</taxon>
        <taxon>Rhodospirillales</taxon>
        <taxon>Rhodospirillaceae</taxon>
        <taxon>Pararhodospirillum</taxon>
    </lineage>
</organism>
<evidence type="ECO:0000256" key="2">
    <source>
        <dbReference type="ARBA" id="ARBA00023012"/>
    </source>
</evidence>
<evidence type="ECO:0000256" key="1">
    <source>
        <dbReference type="ARBA" id="ARBA00022553"/>
    </source>
</evidence>
<evidence type="ECO:0000256" key="3">
    <source>
        <dbReference type="ARBA" id="ARBA00023015"/>
    </source>
</evidence>
<feature type="domain" description="Response regulatory" evidence="8">
    <location>
        <begin position="14"/>
        <end position="129"/>
    </location>
</feature>
<dbReference type="PANTHER" id="PTHR48111:SF1">
    <property type="entry name" value="TWO-COMPONENT RESPONSE REGULATOR ORR33"/>
    <property type="match status" value="1"/>
</dbReference>
<dbReference type="InterPro" id="IPR039420">
    <property type="entry name" value="WalR-like"/>
</dbReference>
<dbReference type="EMBL" id="HE663493">
    <property type="protein sequence ID" value="CCG06960.1"/>
    <property type="molecule type" value="Genomic_DNA"/>
</dbReference>
<dbReference type="SMART" id="SM00862">
    <property type="entry name" value="Trans_reg_C"/>
    <property type="match status" value="1"/>
</dbReference>
<protein>
    <submittedName>
        <fullName evidence="10">Response regulator consisting of a CheY-like receiver domain and a winged-helix DNA-binding domain</fullName>
        <ecNumber evidence="10">2.7.13.3</ecNumber>
    </submittedName>
</protein>
<evidence type="ECO:0000259" key="8">
    <source>
        <dbReference type="PROSITE" id="PS50110"/>
    </source>
</evidence>
<dbReference type="GO" id="GO:0005829">
    <property type="term" value="C:cytosol"/>
    <property type="evidence" value="ECO:0007669"/>
    <property type="project" value="TreeGrafter"/>
</dbReference>
<keyword evidence="1 6" id="KW-0597">Phosphoprotein</keyword>
<dbReference type="eggNOG" id="COG0745">
    <property type="taxonomic scope" value="Bacteria"/>
</dbReference>
<keyword evidence="3" id="KW-0805">Transcription regulation</keyword>
<evidence type="ECO:0000259" key="9">
    <source>
        <dbReference type="PROSITE" id="PS51755"/>
    </source>
</evidence>
<dbReference type="HOGENOM" id="CLU_000445_30_4_5"/>